<feature type="region of interest" description="Disordered" evidence="1">
    <location>
        <begin position="1"/>
        <end position="24"/>
    </location>
</feature>
<keyword evidence="2" id="KW-0472">Membrane</keyword>
<feature type="compositionally biased region" description="Polar residues" evidence="1">
    <location>
        <begin position="163"/>
        <end position="177"/>
    </location>
</feature>
<feature type="compositionally biased region" description="Polar residues" evidence="1">
    <location>
        <begin position="140"/>
        <end position="154"/>
    </location>
</feature>
<dbReference type="EMBL" id="JADEWZ010000022">
    <property type="protein sequence ID" value="MBE9117212.1"/>
    <property type="molecule type" value="Genomic_DNA"/>
</dbReference>
<evidence type="ECO:0000313" key="4">
    <source>
        <dbReference type="Proteomes" id="UP000654482"/>
    </source>
</evidence>
<keyword evidence="2" id="KW-0812">Transmembrane</keyword>
<reference evidence="3" key="1">
    <citation type="submission" date="2020-10" db="EMBL/GenBank/DDBJ databases">
        <authorList>
            <person name="Castelo-Branco R."/>
            <person name="Eusebio N."/>
            <person name="Adriana R."/>
            <person name="Vieira A."/>
            <person name="Brugerolle De Fraissinette N."/>
            <person name="Rezende De Castro R."/>
            <person name="Schneider M.P."/>
            <person name="Vasconcelos V."/>
            <person name="Leao P.N."/>
        </authorList>
    </citation>
    <scope>NUCLEOTIDE SEQUENCE</scope>
    <source>
        <strain evidence="3">LEGE 07157</strain>
    </source>
</reference>
<keyword evidence="4" id="KW-1185">Reference proteome</keyword>
<dbReference type="RefSeq" id="WP_194030303.1">
    <property type="nucleotide sequence ID" value="NZ_JADEWZ010000022.1"/>
</dbReference>
<name>A0A8J7IU16_9CYAN</name>
<accession>A0A8J7IU16</accession>
<dbReference type="AlphaFoldDB" id="A0A8J7IU16"/>
<feature type="region of interest" description="Disordered" evidence="1">
    <location>
        <begin position="140"/>
        <end position="195"/>
    </location>
</feature>
<evidence type="ECO:0000313" key="3">
    <source>
        <dbReference type="EMBL" id="MBE9117212.1"/>
    </source>
</evidence>
<protein>
    <submittedName>
        <fullName evidence="3">Uncharacterized protein</fullName>
    </submittedName>
</protein>
<dbReference type="Proteomes" id="UP000654482">
    <property type="component" value="Unassembled WGS sequence"/>
</dbReference>
<sequence length="195" mass="20987">MANRYASSQSQGHPHDQTGQPYNPNALMNWEMMRQFHGQAVHQATEILSGSPEGVIDGLTISRKSWARNKGKGTIFLVGLIMTPILALGFIVSAVTAHFFPTRIAADEPLQNRAGNAAGRLTSATWKVAKPGIANVYVQSRSEGQEQPPSSVTVGNERLVMTSVGSPGNPATSNNPSEFKGLDAETRQAVDDFLR</sequence>
<evidence type="ECO:0000256" key="2">
    <source>
        <dbReference type="SAM" id="Phobius"/>
    </source>
</evidence>
<organism evidence="3 4">
    <name type="scientific">Lusitaniella coriacea LEGE 07157</name>
    <dbReference type="NCBI Taxonomy" id="945747"/>
    <lineage>
        <taxon>Bacteria</taxon>
        <taxon>Bacillati</taxon>
        <taxon>Cyanobacteriota</taxon>
        <taxon>Cyanophyceae</taxon>
        <taxon>Spirulinales</taxon>
        <taxon>Lusitaniellaceae</taxon>
        <taxon>Lusitaniella</taxon>
    </lineage>
</organism>
<keyword evidence="2" id="KW-1133">Transmembrane helix</keyword>
<feature type="transmembrane region" description="Helical" evidence="2">
    <location>
        <begin position="73"/>
        <end position="100"/>
    </location>
</feature>
<feature type="compositionally biased region" description="Basic and acidic residues" evidence="1">
    <location>
        <begin position="180"/>
        <end position="195"/>
    </location>
</feature>
<comment type="caution">
    <text evidence="3">The sequence shown here is derived from an EMBL/GenBank/DDBJ whole genome shotgun (WGS) entry which is preliminary data.</text>
</comment>
<feature type="compositionally biased region" description="Polar residues" evidence="1">
    <location>
        <begin position="1"/>
        <end position="23"/>
    </location>
</feature>
<proteinExistence type="predicted"/>
<gene>
    <name evidence="3" type="ORF">IQ249_15030</name>
</gene>
<evidence type="ECO:0000256" key="1">
    <source>
        <dbReference type="SAM" id="MobiDB-lite"/>
    </source>
</evidence>